<evidence type="ECO:0008006" key="3">
    <source>
        <dbReference type="Google" id="ProtNLM"/>
    </source>
</evidence>
<proteinExistence type="predicted"/>
<dbReference type="Proteomes" id="UP000619536">
    <property type="component" value="Unassembled WGS sequence"/>
</dbReference>
<evidence type="ECO:0000313" key="1">
    <source>
        <dbReference type="EMBL" id="GGI13762.1"/>
    </source>
</evidence>
<reference evidence="1" key="2">
    <citation type="submission" date="2020-09" db="EMBL/GenBank/DDBJ databases">
        <authorList>
            <person name="Sun Q."/>
            <person name="Sedlacek I."/>
        </authorList>
    </citation>
    <scope>NUCLEOTIDE SEQUENCE</scope>
    <source>
        <strain evidence="1">CCM 8606</strain>
    </source>
</reference>
<sequence length="426" mass="46144">MSSWLASEQPLCEAYQLALVDLDGVVYVGKLPIDYAASALIEAEQHGMNIEYTTNNSSRYQSVVAEQLQSFHLPVEPWQVITSSVVAARMVAHHVPQGSPVLAVGAPHLQEEVERAGLKLVHTIEEHPVAVIQGWYPEITWNELATAAFAVEQGASYFVTNRDLTIPREHGVAPGCGSLIQAVINATGVEPVDSAGKPGSAMYDEARGLVAEHQTQQYTTQGVEPIAIRQCLAVGDRLDTDIEAANRGGYDSLLVLTGVTDARMLMLAQPILRPTYVSRDLRGLLGAHHAVQRLDDGVSADGAQTGHSTERIWQCGRAIVRVSVHRLQAEVAPETREAYTSREALASTHAAFADGSDSIDNAGSMDNADSMGNTDGLDLLRAASQACWYELDHAQSAVLKGSALEEAVDHFVEQWYPNGRDLRNYE</sequence>
<dbReference type="RefSeq" id="WP_188354875.1">
    <property type="nucleotide sequence ID" value="NZ_BMDH01000001.1"/>
</dbReference>
<dbReference type="PANTHER" id="PTHR19288">
    <property type="entry name" value="4-NITROPHENYLPHOSPHATASE-RELATED"/>
    <property type="match status" value="1"/>
</dbReference>
<reference evidence="1" key="1">
    <citation type="journal article" date="2014" name="Int. J. Syst. Evol. Microbiol.">
        <title>Complete genome sequence of Corynebacterium casei LMG S-19264T (=DSM 44701T), isolated from a smear-ripened cheese.</title>
        <authorList>
            <consortium name="US DOE Joint Genome Institute (JGI-PGF)"/>
            <person name="Walter F."/>
            <person name="Albersmeier A."/>
            <person name="Kalinowski J."/>
            <person name="Ruckert C."/>
        </authorList>
    </citation>
    <scope>NUCLEOTIDE SEQUENCE</scope>
    <source>
        <strain evidence="1">CCM 8606</strain>
    </source>
</reference>
<dbReference type="GO" id="GO:0005737">
    <property type="term" value="C:cytoplasm"/>
    <property type="evidence" value="ECO:0007669"/>
    <property type="project" value="TreeGrafter"/>
</dbReference>
<dbReference type="SUPFAM" id="SSF56784">
    <property type="entry name" value="HAD-like"/>
    <property type="match status" value="1"/>
</dbReference>
<name>A0A8J3EY30_9BIFI</name>
<dbReference type="NCBIfam" id="TIGR01460">
    <property type="entry name" value="HAD-SF-IIA"/>
    <property type="match status" value="1"/>
</dbReference>
<dbReference type="Gene3D" id="3.40.50.1000">
    <property type="entry name" value="HAD superfamily/HAD-like"/>
    <property type="match status" value="2"/>
</dbReference>
<dbReference type="EMBL" id="BMDH01000001">
    <property type="protein sequence ID" value="GGI13762.1"/>
    <property type="molecule type" value="Genomic_DNA"/>
</dbReference>
<protein>
    <recommendedName>
        <fullName evidence="3">HAD family hydrolase</fullName>
    </recommendedName>
</protein>
<dbReference type="InterPro" id="IPR023214">
    <property type="entry name" value="HAD_sf"/>
</dbReference>
<dbReference type="PANTHER" id="PTHR19288:SF95">
    <property type="entry name" value="D-GLYCEROL 3-PHOSPHATE PHOSPHATASE"/>
    <property type="match status" value="1"/>
</dbReference>
<comment type="caution">
    <text evidence="1">The sequence shown here is derived from an EMBL/GenBank/DDBJ whole genome shotgun (WGS) entry which is preliminary data.</text>
</comment>
<organism evidence="1 2">
    <name type="scientific">Galliscardovia ingluviei</name>
    <dbReference type="NCBI Taxonomy" id="1769422"/>
    <lineage>
        <taxon>Bacteria</taxon>
        <taxon>Bacillati</taxon>
        <taxon>Actinomycetota</taxon>
        <taxon>Actinomycetes</taxon>
        <taxon>Bifidobacteriales</taxon>
        <taxon>Bifidobacteriaceae</taxon>
        <taxon>Galliscardovia</taxon>
    </lineage>
</organism>
<dbReference type="GO" id="GO:0016791">
    <property type="term" value="F:phosphatase activity"/>
    <property type="evidence" value="ECO:0007669"/>
    <property type="project" value="TreeGrafter"/>
</dbReference>
<dbReference type="Pfam" id="PF13344">
    <property type="entry name" value="Hydrolase_6"/>
    <property type="match status" value="1"/>
</dbReference>
<dbReference type="Pfam" id="PF13242">
    <property type="entry name" value="Hydrolase_like"/>
    <property type="match status" value="1"/>
</dbReference>
<gene>
    <name evidence="1" type="ORF">GCM10007377_07580</name>
</gene>
<dbReference type="AlphaFoldDB" id="A0A8J3EY30"/>
<dbReference type="InterPro" id="IPR036412">
    <property type="entry name" value="HAD-like_sf"/>
</dbReference>
<accession>A0A8J3EY30</accession>
<evidence type="ECO:0000313" key="2">
    <source>
        <dbReference type="Proteomes" id="UP000619536"/>
    </source>
</evidence>
<keyword evidence="2" id="KW-1185">Reference proteome</keyword>
<dbReference type="InterPro" id="IPR006357">
    <property type="entry name" value="HAD-SF_hydro_IIA"/>
</dbReference>